<evidence type="ECO:0000313" key="3">
    <source>
        <dbReference type="Proteomes" id="UP000184164"/>
    </source>
</evidence>
<dbReference type="RefSeq" id="WP_072999721.1">
    <property type="nucleotide sequence ID" value="NZ_FQUM01000002.1"/>
</dbReference>
<dbReference type="InterPro" id="IPR032307">
    <property type="entry name" value="PepSY_TM-like_2"/>
</dbReference>
<keyword evidence="1" id="KW-1133">Transmembrane helix</keyword>
<accession>A0A1M4WNV8</accession>
<dbReference type="PANTHER" id="PTHR40115:SF1">
    <property type="entry name" value="INNER MEMBRANE PROTEIN WITH PEPSY TM HELIX"/>
    <property type="match status" value="1"/>
</dbReference>
<dbReference type="AlphaFoldDB" id="A0A1M4WNV8"/>
<dbReference type="STRING" id="1484053.SAMN05444274_102502"/>
<dbReference type="EMBL" id="FQUM01000002">
    <property type="protein sequence ID" value="SHE82733.1"/>
    <property type="molecule type" value="Genomic_DNA"/>
</dbReference>
<organism evidence="2 3">
    <name type="scientific">Mariniphaga anaerophila</name>
    <dbReference type="NCBI Taxonomy" id="1484053"/>
    <lineage>
        <taxon>Bacteria</taxon>
        <taxon>Pseudomonadati</taxon>
        <taxon>Bacteroidota</taxon>
        <taxon>Bacteroidia</taxon>
        <taxon>Marinilabiliales</taxon>
        <taxon>Prolixibacteraceae</taxon>
        <taxon>Mariniphaga</taxon>
    </lineage>
</organism>
<proteinExistence type="predicted"/>
<keyword evidence="3" id="KW-1185">Reference proteome</keyword>
<keyword evidence="1" id="KW-0812">Transmembrane</keyword>
<dbReference type="PANTHER" id="PTHR40115">
    <property type="entry name" value="INNER MEMBRANE PROTEIN WITH PEPSY TM HELIX"/>
    <property type="match status" value="1"/>
</dbReference>
<feature type="transmembrane region" description="Helical" evidence="1">
    <location>
        <begin position="124"/>
        <end position="144"/>
    </location>
</feature>
<evidence type="ECO:0008006" key="4">
    <source>
        <dbReference type="Google" id="ProtNLM"/>
    </source>
</evidence>
<feature type="transmembrane region" description="Helical" evidence="1">
    <location>
        <begin position="156"/>
        <end position="173"/>
    </location>
</feature>
<name>A0A1M4WNV8_9BACT</name>
<evidence type="ECO:0000313" key="2">
    <source>
        <dbReference type="EMBL" id="SHE82733.1"/>
    </source>
</evidence>
<dbReference type="OrthoDB" id="9787788at2"/>
<sequence>MENRKKRSLAYYMRMLHRDIGFFMIGFVCIYCLSGIVLVYRDTDFLKTEREIEKQLPPDIQESKLGMMLRLKNFQLEKTENGIVYFNLGQYNQETGIAKYTSKELPGWMNKLVGLHKITSGSPVHWVAVVFGVLLLFLAISSFWMIKSGTKVFRRSMIYVAVGVTAMLLVIVLM</sequence>
<keyword evidence="1" id="KW-0472">Membrane</keyword>
<reference evidence="2 3" key="1">
    <citation type="submission" date="2016-11" db="EMBL/GenBank/DDBJ databases">
        <authorList>
            <person name="Jaros S."/>
            <person name="Januszkiewicz K."/>
            <person name="Wedrychowicz H."/>
        </authorList>
    </citation>
    <scope>NUCLEOTIDE SEQUENCE [LARGE SCALE GENOMIC DNA]</scope>
    <source>
        <strain evidence="2 3">DSM 26910</strain>
    </source>
</reference>
<feature type="transmembrane region" description="Helical" evidence="1">
    <location>
        <begin position="20"/>
        <end position="40"/>
    </location>
</feature>
<dbReference type="Proteomes" id="UP000184164">
    <property type="component" value="Unassembled WGS sequence"/>
</dbReference>
<protein>
    <recommendedName>
        <fullName evidence="4">PepSY-associated TM region</fullName>
    </recommendedName>
</protein>
<gene>
    <name evidence="2" type="ORF">SAMN05444274_102502</name>
</gene>
<evidence type="ECO:0000256" key="1">
    <source>
        <dbReference type="SAM" id="Phobius"/>
    </source>
</evidence>